<organism evidence="2 3">
    <name type="scientific">Ectothiorhodospira mobilis</name>
    <dbReference type="NCBI Taxonomy" id="195064"/>
    <lineage>
        <taxon>Bacteria</taxon>
        <taxon>Pseudomonadati</taxon>
        <taxon>Pseudomonadota</taxon>
        <taxon>Gammaproteobacteria</taxon>
        <taxon>Chromatiales</taxon>
        <taxon>Ectothiorhodospiraceae</taxon>
        <taxon>Ectothiorhodospira</taxon>
    </lineage>
</organism>
<dbReference type="RefSeq" id="WP_090484218.1">
    <property type="nucleotide sequence ID" value="NZ_FOUO01000005.1"/>
</dbReference>
<evidence type="ECO:0000313" key="3">
    <source>
        <dbReference type="Proteomes" id="UP000199556"/>
    </source>
</evidence>
<protein>
    <recommendedName>
        <fullName evidence="4">TRAP transporter solute receptor, TAXI family</fullName>
    </recommendedName>
</protein>
<dbReference type="STRING" id="195064.SAMN05421721_10551"/>
<sequence>MPKRLIYKVIFALSATLCLSLAGGGAQAQDRFLTIGTAGVTGVYYPAGQRICQLMNRDRDEHGLRCNAESTGGSVFNLNAIRAGDMDAGVVQSDWQHHAYHGSDRFEDAGPNEKLRAVLSLHPEPFTVLVRADSDIQHFEDIRGKRVNVGNPGSGQRGTVERLMAAYGWTMDDFALASELPSREQGQALCDNRIDVMLFTVGHPSAAIQEPIATCNARLVPVDGQVVDRLIEENPYYFRASIPAGMYPGQEEDVTTFGVGATLVSSTDTSEAAIYALVKAVFERFDTFKTLHPAFAVLEKEAMVREGLSAPLHPGAERYYREAGLLD</sequence>
<evidence type="ECO:0000313" key="2">
    <source>
        <dbReference type="EMBL" id="SFM42024.1"/>
    </source>
</evidence>
<dbReference type="AlphaFoldDB" id="A0A1I4QPQ5"/>
<name>A0A1I4QPQ5_ECTMO</name>
<dbReference type="Pfam" id="PF16868">
    <property type="entry name" value="NMT1_3"/>
    <property type="match status" value="1"/>
</dbReference>
<accession>A0A1I4QPQ5</accession>
<dbReference type="NCBIfam" id="TIGR02122">
    <property type="entry name" value="TRAP_TAXI"/>
    <property type="match status" value="1"/>
</dbReference>
<feature type="chain" id="PRO_5011664801" description="TRAP transporter solute receptor, TAXI family" evidence="1">
    <location>
        <begin position="29"/>
        <end position="327"/>
    </location>
</feature>
<gene>
    <name evidence="2" type="ORF">SAMN05421721_10551</name>
</gene>
<dbReference type="EMBL" id="FOUO01000005">
    <property type="protein sequence ID" value="SFM42024.1"/>
    <property type="molecule type" value="Genomic_DNA"/>
</dbReference>
<proteinExistence type="predicted"/>
<dbReference type="Proteomes" id="UP000199556">
    <property type="component" value="Unassembled WGS sequence"/>
</dbReference>
<keyword evidence="3" id="KW-1185">Reference proteome</keyword>
<dbReference type="PANTHER" id="PTHR42941">
    <property type="entry name" value="SLL1037 PROTEIN"/>
    <property type="match status" value="1"/>
</dbReference>
<dbReference type="InterPro" id="IPR011852">
    <property type="entry name" value="TRAP_TAXI"/>
</dbReference>
<dbReference type="CDD" id="cd13568">
    <property type="entry name" value="PBP2_TAXI_TRAP_like_3"/>
    <property type="match status" value="1"/>
</dbReference>
<evidence type="ECO:0000256" key="1">
    <source>
        <dbReference type="SAM" id="SignalP"/>
    </source>
</evidence>
<feature type="signal peptide" evidence="1">
    <location>
        <begin position="1"/>
        <end position="28"/>
    </location>
</feature>
<keyword evidence="1" id="KW-0732">Signal</keyword>
<reference evidence="2 3" key="1">
    <citation type="submission" date="2016-10" db="EMBL/GenBank/DDBJ databases">
        <authorList>
            <person name="de Groot N.N."/>
        </authorList>
    </citation>
    <scope>NUCLEOTIDE SEQUENCE [LARGE SCALE GENOMIC DNA]</scope>
    <source>
        <strain evidence="2 3">DSM 4180</strain>
    </source>
</reference>
<dbReference type="PANTHER" id="PTHR42941:SF1">
    <property type="entry name" value="SLL1037 PROTEIN"/>
    <property type="match status" value="1"/>
</dbReference>
<dbReference type="OrthoDB" id="9780180at2"/>
<evidence type="ECO:0008006" key="4">
    <source>
        <dbReference type="Google" id="ProtNLM"/>
    </source>
</evidence>
<dbReference type="Gene3D" id="3.40.190.10">
    <property type="entry name" value="Periplasmic binding protein-like II"/>
    <property type="match status" value="2"/>
</dbReference>
<dbReference type="SUPFAM" id="SSF53850">
    <property type="entry name" value="Periplasmic binding protein-like II"/>
    <property type="match status" value="1"/>
</dbReference>